<protein>
    <submittedName>
        <fullName evidence="1">Uncharacterized protein</fullName>
    </submittedName>
</protein>
<organism evidence="1 2">
    <name type="scientific">Candidatus Protofrankia californiensis</name>
    <dbReference type="NCBI Taxonomy" id="1839754"/>
    <lineage>
        <taxon>Bacteria</taxon>
        <taxon>Bacillati</taxon>
        <taxon>Actinomycetota</taxon>
        <taxon>Actinomycetes</taxon>
        <taxon>Frankiales</taxon>
        <taxon>Frankiaceae</taxon>
        <taxon>Protofrankia</taxon>
    </lineage>
</organism>
<dbReference type="Proteomes" id="UP000199013">
    <property type="component" value="Unassembled WGS sequence"/>
</dbReference>
<name>A0A1C3NZ84_9ACTN</name>
<sequence length="56" mass="5983">MVVLVPEIGVAAACAAVGRSRSTYYRQHRRSSYPSQLLSRKGCPVVAVDGSVAYKA</sequence>
<reference evidence="2" key="1">
    <citation type="submission" date="2016-02" db="EMBL/GenBank/DDBJ databases">
        <authorList>
            <person name="Wibberg D."/>
        </authorList>
    </citation>
    <scope>NUCLEOTIDE SEQUENCE [LARGE SCALE GENOMIC DNA]</scope>
</reference>
<evidence type="ECO:0000313" key="2">
    <source>
        <dbReference type="Proteomes" id="UP000199013"/>
    </source>
</evidence>
<gene>
    <name evidence="1" type="ORF">FDG2_3233</name>
</gene>
<keyword evidence="2" id="KW-1185">Reference proteome</keyword>
<evidence type="ECO:0000313" key="1">
    <source>
        <dbReference type="EMBL" id="SBW22864.1"/>
    </source>
</evidence>
<dbReference type="EMBL" id="FLUV01001358">
    <property type="protein sequence ID" value="SBW22864.1"/>
    <property type="molecule type" value="Genomic_DNA"/>
</dbReference>
<dbReference type="AlphaFoldDB" id="A0A1C3NZ84"/>
<proteinExistence type="predicted"/>
<accession>A0A1C3NZ84</accession>